<dbReference type="InterPro" id="IPR046342">
    <property type="entry name" value="CBS_dom_sf"/>
</dbReference>
<dbReference type="AlphaFoldDB" id="A0A936NDJ8"/>
<dbReference type="InterPro" id="IPR000644">
    <property type="entry name" value="CBS_dom"/>
</dbReference>
<evidence type="ECO:0000256" key="4">
    <source>
        <dbReference type="SAM" id="MobiDB-lite"/>
    </source>
</evidence>
<dbReference type="InterPro" id="IPR044725">
    <property type="entry name" value="CBSX3_CBS_dom"/>
</dbReference>
<protein>
    <submittedName>
        <fullName evidence="6">CBS domain-containing protein</fullName>
    </submittedName>
</protein>
<dbReference type="Pfam" id="PF00571">
    <property type="entry name" value="CBS"/>
    <property type="match status" value="2"/>
</dbReference>
<dbReference type="PANTHER" id="PTHR43080">
    <property type="entry name" value="CBS DOMAIN-CONTAINING PROTEIN CBSX3, MITOCHONDRIAL"/>
    <property type="match status" value="1"/>
</dbReference>
<evidence type="ECO:0000313" key="6">
    <source>
        <dbReference type="EMBL" id="MBK9297066.1"/>
    </source>
</evidence>
<dbReference type="PROSITE" id="PS51371">
    <property type="entry name" value="CBS"/>
    <property type="match status" value="2"/>
</dbReference>
<comment type="caution">
    <text evidence="6">The sequence shown here is derived from an EMBL/GenBank/DDBJ whole genome shotgun (WGS) entry which is preliminary data.</text>
</comment>
<name>A0A936NDJ8_9ACTN</name>
<feature type="coiled-coil region" evidence="3">
    <location>
        <begin position="125"/>
        <end position="155"/>
    </location>
</feature>
<reference evidence="6 7" key="1">
    <citation type="submission" date="2020-10" db="EMBL/GenBank/DDBJ databases">
        <title>Connecting structure to function with the recovery of over 1000 high-quality activated sludge metagenome-assembled genomes encoding full-length rRNA genes using long-read sequencing.</title>
        <authorList>
            <person name="Singleton C.M."/>
            <person name="Petriglieri F."/>
            <person name="Kristensen J.M."/>
            <person name="Kirkegaard R.H."/>
            <person name="Michaelsen T.Y."/>
            <person name="Andersen M.H."/>
            <person name="Karst S.M."/>
            <person name="Dueholm M.S."/>
            <person name="Nielsen P.H."/>
            <person name="Albertsen M."/>
        </authorList>
    </citation>
    <scope>NUCLEOTIDE SEQUENCE [LARGE SCALE GENOMIC DNA]</scope>
    <source>
        <strain evidence="6">Lyne_18-Q3-R50-59_MAXAC.006</strain>
    </source>
</reference>
<dbReference type="CDD" id="cd04623">
    <property type="entry name" value="CBS_pair_bac_euk"/>
    <property type="match status" value="1"/>
</dbReference>
<gene>
    <name evidence="6" type="ORF">IPN02_09580</name>
</gene>
<evidence type="ECO:0000256" key="2">
    <source>
        <dbReference type="PROSITE-ProRule" id="PRU00703"/>
    </source>
</evidence>
<accession>A0A936NDJ8</accession>
<evidence type="ECO:0000259" key="5">
    <source>
        <dbReference type="PROSITE" id="PS51371"/>
    </source>
</evidence>
<evidence type="ECO:0000313" key="7">
    <source>
        <dbReference type="Proteomes" id="UP000727993"/>
    </source>
</evidence>
<sequence>MNVEDVLRGKSLGSGESGPVATIRPDSTVADVVVALREQNIGALVVSSDGSHVDGIISERDIVRLLGEGSTPALEQVVSEVMSTNVRTCSMTDQLAELAQQMTVNRIRHLIVASEGRMVGIVSIGDVVKSRLDQLEEEKARLADENESITEYIQTGR</sequence>
<evidence type="ECO:0000256" key="1">
    <source>
        <dbReference type="ARBA" id="ARBA00023122"/>
    </source>
</evidence>
<dbReference type="SMART" id="SM00116">
    <property type="entry name" value="CBS"/>
    <property type="match status" value="2"/>
</dbReference>
<dbReference type="PANTHER" id="PTHR43080:SF2">
    <property type="entry name" value="CBS DOMAIN-CONTAINING PROTEIN"/>
    <property type="match status" value="1"/>
</dbReference>
<keyword evidence="1 2" id="KW-0129">CBS domain</keyword>
<feature type="domain" description="CBS" evidence="5">
    <location>
        <begin position="16"/>
        <end position="74"/>
    </location>
</feature>
<dbReference type="EMBL" id="JADJZA010000006">
    <property type="protein sequence ID" value="MBK9297066.1"/>
    <property type="molecule type" value="Genomic_DNA"/>
</dbReference>
<proteinExistence type="predicted"/>
<keyword evidence="3" id="KW-0175">Coiled coil</keyword>
<organism evidence="6 7">
    <name type="scientific">Candidatus Neomicrothrix subdominans</name>
    <dbReference type="NCBI Taxonomy" id="2954438"/>
    <lineage>
        <taxon>Bacteria</taxon>
        <taxon>Bacillati</taxon>
        <taxon>Actinomycetota</taxon>
        <taxon>Acidimicrobiia</taxon>
        <taxon>Acidimicrobiales</taxon>
        <taxon>Microthrixaceae</taxon>
        <taxon>Candidatus Neomicrothrix</taxon>
    </lineage>
</organism>
<feature type="region of interest" description="Disordered" evidence="4">
    <location>
        <begin position="1"/>
        <end position="20"/>
    </location>
</feature>
<dbReference type="Proteomes" id="UP000727993">
    <property type="component" value="Unassembled WGS sequence"/>
</dbReference>
<feature type="domain" description="CBS" evidence="5">
    <location>
        <begin position="82"/>
        <end position="137"/>
    </location>
</feature>
<dbReference type="Gene3D" id="3.10.580.10">
    <property type="entry name" value="CBS-domain"/>
    <property type="match status" value="1"/>
</dbReference>
<evidence type="ECO:0000256" key="3">
    <source>
        <dbReference type="SAM" id="Coils"/>
    </source>
</evidence>
<dbReference type="SUPFAM" id="SSF54631">
    <property type="entry name" value="CBS-domain pair"/>
    <property type="match status" value="1"/>
</dbReference>
<dbReference type="InterPro" id="IPR051257">
    <property type="entry name" value="Diverse_CBS-Domain"/>
</dbReference>